<evidence type="ECO:0000256" key="1">
    <source>
        <dbReference type="ARBA" id="ARBA00018370"/>
    </source>
</evidence>
<keyword evidence="8" id="KW-1185">Reference proteome</keyword>
<dbReference type="Gene3D" id="1.10.4030.10">
    <property type="entry name" value="Porin chaperone SurA, peptide-binding domain"/>
    <property type="match status" value="1"/>
</dbReference>
<keyword evidence="5 7" id="KW-0413">Isomerase</keyword>
<dbReference type="PANTHER" id="PTHR47637:SF1">
    <property type="entry name" value="CHAPERONE SURA"/>
    <property type="match status" value="1"/>
</dbReference>
<dbReference type="SUPFAM" id="SSF109998">
    <property type="entry name" value="Triger factor/SurA peptide-binding domain-like"/>
    <property type="match status" value="1"/>
</dbReference>
<dbReference type="InterPro" id="IPR000297">
    <property type="entry name" value="PPIase_PpiC"/>
</dbReference>
<dbReference type="Pfam" id="PF00639">
    <property type="entry name" value="Rotamase"/>
    <property type="match status" value="1"/>
</dbReference>
<evidence type="ECO:0000256" key="4">
    <source>
        <dbReference type="ARBA" id="ARBA00031484"/>
    </source>
</evidence>
<reference evidence="7 8" key="1">
    <citation type="submission" date="2018-07" db="EMBL/GenBank/DDBJ databases">
        <title>Rhodosalinus sp. strain E84T genomic sequence and assembly.</title>
        <authorList>
            <person name="Liu Z.-W."/>
            <person name="Lu D.-C."/>
        </authorList>
    </citation>
    <scope>NUCLEOTIDE SEQUENCE [LARGE SCALE GENOMIC DNA]</scope>
    <source>
        <strain evidence="7 8">E84</strain>
    </source>
</reference>
<evidence type="ECO:0000256" key="5">
    <source>
        <dbReference type="PROSITE-ProRule" id="PRU00278"/>
    </source>
</evidence>
<organism evidence="7 8">
    <name type="scientific">Rhodosalinus halophilus</name>
    <dbReference type="NCBI Taxonomy" id="2259333"/>
    <lineage>
        <taxon>Bacteria</taxon>
        <taxon>Pseudomonadati</taxon>
        <taxon>Pseudomonadota</taxon>
        <taxon>Alphaproteobacteria</taxon>
        <taxon>Rhodobacterales</taxon>
        <taxon>Paracoccaceae</taxon>
        <taxon>Rhodosalinus</taxon>
    </lineage>
</organism>
<evidence type="ECO:0000256" key="2">
    <source>
        <dbReference type="ARBA" id="ARBA00022729"/>
    </source>
</evidence>
<comment type="caution">
    <text evidence="7">The sequence shown here is derived from an EMBL/GenBank/DDBJ whole genome shotgun (WGS) entry which is preliminary data.</text>
</comment>
<gene>
    <name evidence="7" type="ORF">DRV85_17335</name>
</gene>
<sequence length="417" mass="44705">MQLTRLTASLRRLAAAGLAALVLATTLAGGAAAQGLFSPALVVNDEVISTFDLQQRARFLTLLNAPGTPEEEAREQLVEETLKLAEAARLGLLPEEEAVAEGMAEFAGRADLDTEAFLQLLEQGGVAPDTFERFVRAGVAWRNVVRARFGQRAAPSEAEIDRAIAGAGGRANLRILLSEIILPAPPDRAAEARAQAARLTSITSFSEFSQAARALSASGSAEAGGRLGWQDITRFPPQIRQVLLSLAPGEVTDPIPVENGIVLFQLRAVEETAYEPPEYAEIEYAAYLIPGGRSEAARAEAQRIRSSVDRCDDLYGIAQGQPAERLRRESVAPEALPRDIALELAKLDAGEISTALTRTDATGAPALMLLMLCERTPEAVADTPREEVANALRNRRIETLAQGYLEQLKANARIVAP</sequence>
<feature type="domain" description="PpiC" evidence="6">
    <location>
        <begin position="172"/>
        <end position="268"/>
    </location>
</feature>
<dbReference type="AlphaFoldDB" id="A0A365U4A5"/>
<dbReference type="Proteomes" id="UP000253370">
    <property type="component" value="Unassembled WGS sequence"/>
</dbReference>
<accession>A0A365U4A5</accession>
<dbReference type="InterPro" id="IPR027304">
    <property type="entry name" value="Trigger_fact/SurA_dom_sf"/>
</dbReference>
<evidence type="ECO:0000313" key="7">
    <source>
        <dbReference type="EMBL" id="RBI82936.1"/>
    </source>
</evidence>
<dbReference type="SUPFAM" id="SSF54534">
    <property type="entry name" value="FKBP-like"/>
    <property type="match status" value="1"/>
</dbReference>
<dbReference type="Gene3D" id="3.10.50.40">
    <property type="match status" value="1"/>
</dbReference>
<protein>
    <recommendedName>
        <fullName evidence="1">Parvulin-like PPIase</fullName>
    </recommendedName>
    <alternativeName>
        <fullName evidence="3">Peptidyl-prolyl cis-trans isomerase plp</fullName>
    </alternativeName>
    <alternativeName>
        <fullName evidence="4">Rotamase plp</fullName>
    </alternativeName>
</protein>
<evidence type="ECO:0000313" key="8">
    <source>
        <dbReference type="Proteomes" id="UP000253370"/>
    </source>
</evidence>
<evidence type="ECO:0000256" key="3">
    <source>
        <dbReference type="ARBA" id="ARBA00030642"/>
    </source>
</evidence>
<dbReference type="InterPro" id="IPR050280">
    <property type="entry name" value="OMP_Chaperone_SurA"/>
</dbReference>
<name>A0A365U4A5_9RHOB</name>
<dbReference type="RefSeq" id="WP_113290737.1">
    <property type="nucleotide sequence ID" value="NZ_QNTQ01000024.1"/>
</dbReference>
<dbReference type="PROSITE" id="PS50198">
    <property type="entry name" value="PPIC_PPIASE_2"/>
    <property type="match status" value="1"/>
</dbReference>
<dbReference type="GO" id="GO:0003755">
    <property type="term" value="F:peptidyl-prolyl cis-trans isomerase activity"/>
    <property type="evidence" value="ECO:0007669"/>
    <property type="project" value="UniProtKB-KW"/>
</dbReference>
<dbReference type="InterPro" id="IPR046357">
    <property type="entry name" value="PPIase_dom_sf"/>
</dbReference>
<keyword evidence="2" id="KW-0732">Signal</keyword>
<dbReference type="PANTHER" id="PTHR47637">
    <property type="entry name" value="CHAPERONE SURA"/>
    <property type="match status" value="1"/>
</dbReference>
<proteinExistence type="predicted"/>
<dbReference type="EMBL" id="QNTQ01000024">
    <property type="protein sequence ID" value="RBI82936.1"/>
    <property type="molecule type" value="Genomic_DNA"/>
</dbReference>
<dbReference type="OrthoDB" id="9791746at2"/>
<keyword evidence="5" id="KW-0697">Rotamase</keyword>
<evidence type="ECO:0000259" key="6">
    <source>
        <dbReference type="PROSITE" id="PS50198"/>
    </source>
</evidence>